<sequence>MPSFSCLLLFLQGAWAAVIIQVPSSPVQAGPRSNAYLPCHYTFDPPKTINASALIVRWSLRGRTIVKLHGSISTYRPRGAVLNWGTVREGNASVFITDVRGDDVGVYTCCVSHTPDVAKGNVTLKLEAPPRLTLGPTEVPLGKPINLTCAASDFYPDRVSVKWLRGSETLKVDSPPAKLEANYHFYAESVLNFIPQISDAGVTFSCQIQHRAAKDPIRQDIELKVVAFPRLTLGHTDVELGEPSNFLCAASNFYPGNVSVKWLRGSETLKVDLPPVQEGPDGLFYAESVLEFTAQISDAGVTFSCHIHHQARKDPISQDFELKVQARPELHMLTRPSGKTFLVAECLACGFYPQNITVQWLQNGEPIQGKIYESELVQNPNGTFSTGSVFFPKQDHFAANFTCQVQHEALEAPLEETIPWEPEALGYFGSPMTWLLGSAGHVVGIGTGVGATLMYQRRRAL</sequence>
<dbReference type="PANTHER" id="PTHR23411">
    <property type="entry name" value="TAPASIN"/>
    <property type="match status" value="1"/>
</dbReference>
<dbReference type="SMART" id="SM00409">
    <property type="entry name" value="IG"/>
    <property type="match status" value="3"/>
</dbReference>
<dbReference type="EMBL" id="OX395138">
    <property type="protein sequence ID" value="CAI5790636.1"/>
    <property type="molecule type" value="Genomic_DNA"/>
</dbReference>
<gene>
    <name evidence="5" type="ORF">PODLI_1B025995</name>
</gene>
<keyword evidence="2" id="KW-1133">Transmembrane helix</keyword>
<evidence type="ECO:0000313" key="6">
    <source>
        <dbReference type="Proteomes" id="UP001178461"/>
    </source>
</evidence>
<keyword evidence="2" id="KW-0472">Membrane</keyword>
<dbReference type="InterPro" id="IPR036179">
    <property type="entry name" value="Ig-like_dom_sf"/>
</dbReference>
<evidence type="ECO:0000313" key="5">
    <source>
        <dbReference type="EMBL" id="CAI5790636.1"/>
    </source>
</evidence>
<protein>
    <submittedName>
        <fullName evidence="5">HAchain-likeQ2 phosphatase non-receptor type substrate 1-like isoform X2</fullName>
    </submittedName>
</protein>
<name>A0AA35L7A3_9SAUR</name>
<keyword evidence="3" id="KW-0732">Signal</keyword>
<keyword evidence="6" id="KW-1185">Reference proteome</keyword>
<dbReference type="InterPro" id="IPR003597">
    <property type="entry name" value="Ig_C1-set"/>
</dbReference>
<feature type="chain" id="PRO_5041269411" evidence="3">
    <location>
        <begin position="17"/>
        <end position="461"/>
    </location>
</feature>
<dbReference type="AlphaFoldDB" id="A0AA35L7A3"/>
<keyword evidence="2" id="KW-0812">Transmembrane</keyword>
<evidence type="ECO:0000256" key="1">
    <source>
        <dbReference type="ARBA" id="ARBA00023319"/>
    </source>
</evidence>
<dbReference type="Proteomes" id="UP001178461">
    <property type="component" value="Chromosome 13"/>
</dbReference>
<dbReference type="Pfam" id="PF07654">
    <property type="entry name" value="C1-set"/>
    <property type="match status" value="3"/>
</dbReference>
<proteinExistence type="predicted"/>
<organism evidence="5 6">
    <name type="scientific">Podarcis lilfordi</name>
    <name type="common">Lilford's wall lizard</name>
    <dbReference type="NCBI Taxonomy" id="74358"/>
    <lineage>
        <taxon>Eukaryota</taxon>
        <taxon>Metazoa</taxon>
        <taxon>Chordata</taxon>
        <taxon>Craniata</taxon>
        <taxon>Vertebrata</taxon>
        <taxon>Euteleostomi</taxon>
        <taxon>Lepidosauria</taxon>
        <taxon>Squamata</taxon>
        <taxon>Bifurcata</taxon>
        <taxon>Unidentata</taxon>
        <taxon>Episquamata</taxon>
        <taxon>Laterata</taxon>
        <taxon>Lacertibaenia</taxon>
        <taxon>Lacertidae</taxon>
        <taxon>Podarcis</taxon>
    </lineage>
</organism>
<evidence type="ECO:0000256" key="3">
    <source>
        <dbReference type="SAM" id="SignalP"/>
    </source>
</evidence>
<dbReference type="InterPro" id="IPR013783">
    <property type="entry name" value="Ig-like_fold"/>
</dbReference>
<dbReference type="Gene3D" id="2.60.40.10">
    <property type="entry name" value="Immunoglobulins"/>
    <property type="match status" value="4"/>
</dbReference>
<dbReference type="InterPro" id="IPR003006">
    <property type="entry name" value="Ig/MHC_CS"/>
</dbReference>
<feature type="domain" description="Ig-like" evidence="4">
    <location>
        <begin position="130"/>
        <end position="222"/>
    </location>
</feature>
<feature type="transmembrane region" description="Helical" evidence="2">
    <location>
        <begin position="434"/>
        <end position="455"/>
    </location>
</feature>
<feature type="domain" description="Ig-like" evidence="4">
    <location>
        <begin position="328"/>
        <end position="419"/>
    </location>
</feature>
<accession>A0AA35L7A3</accession>
<dbReference type="InterPro" id="IPR007110">
    <property type="entry name" value="Ig-like_dom"/>
</dbReference>
<dbReference type="InterPro" id="IPR003599">
    <property type="entry name" value="Ig_sub"/>
</dbReference>
<keyword evidence="1" id="KW-0393">Immunoglobulin domain</keyword>
<dbReference type="PROSITE" id="PS50835">
    <property type="entry name" value="IG_LIKE"/>
    <property type="match status" value="4"/>
</dbReference>
<dbReference type="InterPro" id="IPR050380">
    <property type="entry name" value="Immune_Resp_Modulators"/>
</dbReference>
<dbReference type="CDD" id="cd00098">
    <property type="entry name" value="IgC1"/>
    <property type="match status" value="3"/>
</dbReference>
<feature type="signal peptide" evidence="3">
    <location>
        <begin position="1"/>
        <end position="16"/>
    </location>
</feature>
<evidence type="ECO:0000259" key="4">
    <source>
        <dbReference type="PROSITE" id="PS50835"/>
    </source>
</evidence>
<dbReference type="PROSITE" id="PS00290">
    <property type="entry name" value="IG_MHC"/>
    <property type="match status" value="1"/>
</dbReference>
<feature type="domain" description="Ig-like" evidence="4">
    <location>
        <begin position="229"/>
        <end position="317"/>
    </location>
</feature>
<feature type="domain" description="Ig-like" evidence="4">
    <location>
        <begin position="2"/>
        <end position="125"/>
    </location>
</feature>
<dbReference type="SUPFAM" id="SSF48726">
    <property type="entry name" value="Immunoglobulin"/>
    <property type="match status" value="4"/>
</dbReference>
<dbReference type="SMART" id="SM00407">
    <property type="entry name" value="IGc1"/>
    <property type="match status" value="3"/>
</dbReference>
<reference evidence="5" key="1">
    <citation type="submission" date="2022-12" db="EMBL/GenBank/DDBJ databases">
        <authorList>
            <person name="Alioto T."/>
            <person name="Alioto T."/>
            <person name="Gomez Garrido J."/>
        </authorList>
    </citation>
    <scope>NUCLEOTIDE SEQUENCE</scope>
</reference>
<evidence type="ECO:0000256" key="2">
    <source>
        <dbReference type="SAM" id="Phobius"/>
    </source>
</evidence>